<comment type="caution">
    <text evidence="8">The sequence shown here is derived from an EMBL/GenBank/DDBJ whole genome shotgun (WGS) entry which is preliminary data.</text>
</comment>
<dbReference type="GO" id="GO:0000287">
    <property type="term" value="F:magnesium ion binding"/>
    <property type="evidence" value="ECO:0007669"/>
    <property type="project" value="UniProtKB-UniRule"/>
</dbReference>
<comment type="subcellular location">
    <subcellularLocation>
        <location evidence="7">Cytoplasm</location>
    </subcellularLocation>
</comment>
<dbReference type="PANTHER" id="PTHR21087">
    <property type="entry name" value="SHIKIMATE KINASE"/>
    <property type="match status" value="1"/>
</dbReference>
<comment type="catalytic activity">
    <reaction evidence="7">
        <text>shikimate + ATP = 3-phosphoshikimate + ADP + H(+)</text>
        <dbReference type="Rhea" id="RHEA:13121"/>
        <dbReference type="ChEBI" id="CHEBI:15378"/>
        <dbReference type="ChEBI" id="CHEBI:30616"/>
        <dbReference type="ChEBI" id="CHEBI:36208"/>
        <dbReference type="ChEBI" id="CHEBI:145989"/>
        <dbReference type="ChEBI" id="CHEBI:456216"/>
        <dbReference type="EC" id="2.7.1.71"/>
    </reaction>
</comment>
<comment type="caution">
    <text evidence="7">Lacks conserved residue(s) required for the propagation of feature annotation.</text>
</comment>
<dbReference type="Gene3D" id="3.40.50.300">
    <property type="entry name" value="P-loop containing nucleotide triphosphate hydrolases"/>
    <property type="match status" value="1"/>
</dbReference>
<evidence type="ECO:0000313" key="9">
    <source>
        <dbReference type="Proteomes" id="UP000018461"/>
    </source>
</evidence>
<evidence type="ECO:0000256" key="7">
    <source>
        <dbReference type="HAMAP-Rule" id="MF_00109"/>
    </source>
</evidence>
<evidence type="ECO:0000256" key="2">
    <source>
        <dbReference type="ARBA" id="ARBA00022679"/>
    </source>
</evidence>
<dbReference type="GO" id="GO:0009423">
    <property type="term" value="P:chorismate biosynthetic process"/>
    <property type="evidence" value="ECO:0007669"/>
    <property type="project" value="UniProtKB-UniRule"/>
</dbReference>
<comment type="similarity">
    <text evidence="7">Belongs to the shikimate kinase family.</text>
</comment>
<feature type="binding site" evidence="7">
    <location>
        <position position="77"/>
    </location>
    <ligand>
        <name>substrate</name>
    </ligand>
</feature>
<feature type="binding site" evidence="7">
    <location>
        <position position="14"/>
    </location>
    <ligand>
        <name>Mg(2+)</name>
        <dbReference type="ChEBI" id="CHEBI:18420"/>
    </ligand>
</feature>
<dbReference type="GO" id="GO:0005829">
    <property type="term" value="C:cytosol"/>
    <property type="evidence" value="ECO:0007669"/>
    <property type="project" value="TreeGrafter"/>
</dbReference>
<organism evidence="8 9">
    <name type="scientific">Oribacterium parvum ACB1</name>
    <dbReference type="NCBI Taxonomy" id="796943"/>
    <lineage>
        <taxon>Bacteria</taxon>
        <taxon>Bacillati</taxon>
        <taxon>Bacillota</taxon>
        <taxon>Clostridia</taxon>
        <taxon>Lachnospirales</taxon>
        <taxon>Lachnospiraceae</taxon>
        <taxon>Oribacterium</taxon>
    </lineage>
</organism>
<keyword evidence="2 7" id="KW-0808">Transferase</keyword>
<keyword evidence="4 7" id="KW-0418">Kinase</keyword>
<dbReference type="InterPro" id="IPR027417">
    <property type="entry name" value="P-loop_NTPase"/>
</dbReference>
<gene>
    <name evidence="7" type="primary">aroK</name>
    <name evidence="8" type="ORF">HMPREF9625_01048</name>
</gene>
<dbReference type="GO" id="GO:0008652">
    <property type="term" value="P:amino acid biosynthetic process"/>
    <property type="evidence" value="ECO:0007669"/>
    <property type="project" value="UniProtKB-KW"/>
</dbReference>
<dbReference type="InterPro" id="IPR031322">
    <property type="entry name" value="Shikimate/glucono_kinase"/>
</dbReference>
<comment type="cofactor">
    <cofactor evidence="7">
        <name>Mg(2+)</name>
        <dbReference type="ChEBI" id="CHEBI:18420"/>
    </cofactor>
    <text evidence="7">Binds 1 Mg(2+) ion per subunit.</text>
</comment>
<feature type="binding site" evidence="7">
    <location>
        <begin position="10"/>
        <end position="15"/>
    </location>
    <ligand>
        <name>ATP</name>
        <dbReference type="ChEBI" id="CHEBI:30616"/>
    </ligand>
</feature>
<evidence type="ECO:0000256" key="5">
    <source>
        <dbReference type="ARBA" id="ARBA00022840"/>
    </source>
</evidence>
<dbReference type="PRINTS" id="PR01100">
    <property type="entry name" value="SHIKIMTKNASE"/>
</dbReference>
<keyword evidence="1 7" id="KW-0028">Amino-acid biosynthesis</keyword>
<accession>G9WNW5</accession>
<dbReference type="CDD" id="cd00464">
    <property type="entry name" value="SK"/>
    <property type="match status" value="1"/>
</dbReference>
<dbReference type="EMBL" id="AFZC02000003">
    <property type="protein sequence ID" value="EHL10852.1"/>
    <property type="molecule type" value="Genomic_DNA"/>
</dbReference>
<evidence type="ECO:0000256" key="3">
    <source>
        <dbReference type="ARBA" id="ARBA00022741"/>
    </source>
</evidence>
<comment type="subunit">
    <text evidence="7">Monomer.</text>
</comment>
<feature type="binding site" evidence="7">
    <location>
        <position position="32"/>
    </location>
    <ligand>
        <name>substrate</name>
    </ligand>
</feature>
<keyword evidence="3 7" id="KW-0547">Nucleotide-binding</keyword>
<keyword evidence="9" id="KW-1185">Reference proteome</keyword>
<reference evidence="8" key="2">
    <citation type="submission" date="2013-03" db="EMBL/GenBank/DDBJ databases">
        <title>The Genome Sequence of Oribacterium sp. ACB1.</title>
        <authorList>
            <consortium name="The Broad Institute Genomics Platform"/>
            <consortium name="The Broad Institute Genome Sequencing Center for Infectious Disease"/>
            <person name="Earl A."/>
            <person name="Ward D."/>
            <person name="Feldgarden M."/>
            <person name="Gevers D."/>
            <person name="Sizova M."/>
            <person name="Hazen A."/>
            <person name="Epstein S."/>
            <person name="Walker B."/>
            <person name="Young S."/>
            <person name="Zeng Q."/>
            <person name="Gargeya S."/>
            <person name="Fitzgerald M."/>
            <person name="Haas B."/>
            <person name="Abouelleil A."/>
            <person name="Allen A.W."/>
            <person name="Alvarado L."/>
            <person name="Arachchi H.M."/>
            <person name="Berlin A.M."/>
            <person name="Chapman S.B."/>
            <person name="Gainer-Dewar J."/>
            <person name="Goldberg J."/>
            <person name="Griggs A."/>
            <person name="Gujja S."/>
            <person name="Hansen M."/>
            <person name="Howarth C."/>
            <person name="Imamovic A."/>
            <person name="Ireland A."/>
            <person name="Larimer J."/>
            <person name="McCowan C."/>
            <person name="Murphy C."/>
            <person name="Pearson M."/>
            <person name="Poon T.W."/>
            <person name="Priest M."/>
            <person name="Roberts A."/>
            <person name="Saif S."/>
            <person name="Shea T."/>
            <person name="Sisk P."/>
            <person name="Sykes S."/>
            <person name="Wortman J."/>
            <person name="Nusbaum C."/>
            <person name="Birren B."/>
        </authorList>
    </citation>
    <scope>NUCLEOTIDE SEQUENCE [LARGE SCALE GENOMIC DNA]</scope>
    <source>
        <strain evidence="8">ACB1</strain>
    </source>
</reference>
<dbReference type="HAMAP" id="MF_00109">
    <property type="entry name" value="Shikimate_kinase"/>
    <property type="match status" value="1"/>
</dbReference>
<dbReference type="RefSeq" id="WP_009534904.1">
    <property type="nucleotide sequence ID" value="NZ_KE148312.1"/>
</dbReference>
<keyword evidence="7" id="KW-0963">Cytoplasm</keyword>
<dbReference type="InterPro" id="IPR000623">
    <property type="entry name" value="Shikimate_kinase/TSH1"/>
</dbReference>
<keyword evidence="6 7" id="KW-0057">Aromatic amino acid biosynthesis</keyword>
<evidence type="ECO:0000256" key="4">
    <source>
        <dbReference type="ARBA" id="ARBA00022777"/>
    </source>
</evidence>
<dbReference type="Proteomes" id="UP000018461">
    <property type="component" value="Unassembled WGS sequence"/>
</dbReference>
<dbReference type="Pfam" id="PF01202">
    <property type="entry name" value="SKI"/>
    <property type="match status" value="1"/>
</dbReference>
<dbReference type="GO" id="GO:0009073">
    <property type="term" value="P:aromatic amino acid family biosynthetic process"/>
    <property type="evidence" value="ECO:0007669"/>
    <property type="project" value="UniProtKB-KW"/>
</dbReference>
<dbReference type="AlphaFoldDB" id="G9WNW5"/>
<dbReference type="GO" id="GO:0004765">
    <property type="term" value="F:shikimate kinase activity"/>
    <property type="evidence" value="ECO:0007669"/>
    <property type="project" value="UniProtKB-UniRule"/>
</dbReference>
<sequence>MNICLIGMPSSGKSVLGKMLAKKRRMRFLDLDTLIQENTGKLLREIIAEEGREGFLRIEEEAGASLSVENTVISPGGSICYGERAMKHLREISKVIFLHVPYEEMEKRIGDPVKRGVAIPEGFTLKDLYEERTALYRKYAEFTLEEENLSAEECLEKLMQYLDRI</sequence>
<dbReference type="STRING" id="796943.HMPREF9625_01048"/>
<name>G9WNW5_9FIRM</name>
<keyword evidence="7" id="KW-0460">Magnesium</keyword>
<reference evidence="8" key="1">
    <citation type="submission" date="2011-08" db="EMBL/GenBank/DDBJ databases">
        <authorList>
            <consortium name="The Broad Institute Genome Sequencing Platform"/>
            <person name="Earl A."/>
            <person name="Ward D."/>
            <person name="Feldgarden M."/>
            <person name="Gevers D."/>
            <person name="Sizova M."/>
            <person name="Hazen A."/>
            <person name="Epstein S."/>
            <person name="Young S.K."/>
            <person name="Zeng Q."/>
            <person name="Gargeya S."/>
            <person name="Fitzgerald M."/>
            <person name="Haas B."/>
            <person name="Abouelleil A."/>
            <person name="Alvarado L."/>
            <person name="Arachchi H.M."/>
            <person name="Berlin A."/>
            <person name="Brown A."/>
            <person name="Chapman S.B."/>
            <person name="Chen Z."/>
            <person name="Dunbar C."/>
            <person name="Freedman E."/>
            <person name="Gearin G."/>
            <person name="Gellesch M."/>
            <person name="Goldberg J."/>
            <person name="Griggs A."/>
            <person name="Gujja S."/>
            <person name="Heiman D."/>
            <person name="Howarth C."/>
            <person name="Larson L."/>
            <person name="Lui A."/>
            <person name="MacDonald P.J.P."/>
            <person name="Montmayeur A."/>
            <person name="Murphy C."/>
            <person name="Neiman D."/>
            <person name="Pearson M."/>
            <person name="Priest M."/>
            <person name="Roberts A."/>
            <person name="Saif S."/>
            <person name="Shea T."/>
            <person name="Shenoy N."/>
            <person name="Sisk P."/>
            <person name="Stolte C."/>
            <person name="Sykes S."/>
            <person name="Wortman J."/>
            <person name="Nusbaum C."/>
            <person name="Birren B."/>
        </authorList>
    </citation>
    <scope>NUCLEOTIDE SEQUENCE</scope>
    <source>
        <strain evidence="8">ACB1</strain>
    </source>
</reference>
<comment type="function">
    <text evidence="7">Catalyzes the specific phosphorylation of the 3-hydroxyl group of shikimic acid using ATP as a cosubstrate.</text>
</comment>
<dbReference type="UniPathway" id="UPA00053">
    <property type="reaction ID" value="UER00088"/>
</dbReference>
<dbReference type="PATRIC" id="fig|796943.3.peg.1477"/>
<evidence type="ECO:0000313" key="8">
    <source>
        <dbReference type="EMBL" id="EHL10852.1"/>
    </source>
</evidence>
<dbReference type="GO" id="GO:0005524">
    <property type="term" value="F:ATP binding"/>
    <property type="evidence" value="ECO:0007669"/>
    <property type="project" value="UniProtKB-UniRule"/>
</dbReference>
<keyword evidence="5 7" id="KW-0067">ATP-binding</keyword>
<dbReference type="SUPFAM" id="SSF52540">
    <property type="entry name" value="P-loop containing nucleoside triphosphate hydrolases"/>
    <property type="match status" value="1"/>
</dbReference>
<comment type="pathway">
    <text evidence="7">Metabolic intermediate biosynthesis; chorismate biosynthesis; chorismate from D-erythrose 4-phosphate and phosphoenolpyruvate: step 5/7.</text>
</comment>
<proteinExistence type="inferred from homology"/>
<keyword evidence="7" id="KW-0479">Metal-binding</keyword>
<evidence type="ECO:0000256" key="1">
    <source>
        <dbReference type="ARBA" id="ARBA00022605"/>
    </source>
</evidence>
<evidence type="ECO:0000256" key="6">
    <source>
        <dbReference type="ARBA" id="ARBA00023141"/>
    </source>
</evidence>
<dbReference type="HOGENOM" id="CLU_057607_4_1_9"/>
<feature type="binding site" evidence="7">
    <location>
        <position position="132"/>
    </location>
    <ligand>
        <name>substrate</name>
    </ligand>
</feature>
<dbReference type="PANTHER" id="PTHR21087:SF16">
    <property type="entry name" value="SHIKIMATE KINASE 1, CHLOROPLASTIC"/>
    <property type="match status" value="1"/>
</dbReference>
<dbReference type="EC" id="2.7.1.71" evidence="7"/>
<protein>
    <recommendedName>
        <fullName evidence="7">Shikimate kinase</fullName>
        <shortName evidence="7">SK</shortName>
        <ecNumber evidence="7">2.7.1.71</ecNumber>
    </recommendedName>
</protein>